<evidence type="ECO:0000259" key="1">
    <source>
        <dbReference type="PROSITE" id="PS50181"/>
    </source>
</evidence>
<reference evidence="2" key="1">
    <citation type="journal article" date="2014" name="Plant Cell">
        <title>Transcriptome Analysis Reveals the Same 17 S-Locus F-Box Genes in Two Haplotypes of the Self-Incompatibility Locus of Petunia inflata.</title>
        <authorList>
            <person name="Williams J.S."/>
            <person name="Der J.P."/>
            <person name="Depamphilis C.W."/>
            <person name="Kao T.H."/>
        </authorList>
    </citation>
    <scope>NUCLEOTIDE SEQUENCE</scope>
</reference>
<dbReference type="PANTHER" id="PTHR31672">
    <property type="entry name" value="BNACNNG10540D PROTEIN"/>
    <property type="match status" value="1"/>
</dbReference>
<organism evidence="2">
    <name type="scientific">Petunia integrifolia subsp. inflata</name>
    <dbReference type="NCBI Taxonomy" id="212142"/>
    <lineage>
        <taxon>Eukaryota</taxon>
        <taxon>Viridiplantae</taxon>
        <taxon>Streptophyta</taxon>
        <taxon>Embryophyta</taxon>
        <taxon>Tracheophyta</taxon>
        <taxon>Spermatophyta</taxon>
        <taxon>Magnoliopsida</taxon>
        <taxon>eudicotyledons</taxon>
        <taxon>Gunneridae</taxon>
        <taxon>Pentapetalae</taxon>
        <taxon>asterids</taxon>
        <taxon>lamiids</taxon>
        <taxon>Solanales</taxon>
        <taxon>Solanaceae</taxon>
        <taxon>Petunioideae</taxon>
        <taxon>Petunia</taxon>
    </lineage>
</organism>
<accession>A0A076YHV8</accession>
<sequence>MADGIVIKLPKDVVTYIFLTFPVKSLLRLKCVSRNLHTFIQSSAFINLHLNRTSIINEEFILFKRSLKEEPDRFRNIMSFLSSGHDNYDLHHVSPDLDVPYLTTTGACTSHRFMGPCHGLIVFTDGEETEVLFNPSTRNYRLLTPSPFDSPLGFHRSIDGIAFGFDSIGNDYKIVRIAELLGEPPFNCFSTREWRVEVFEMSIDSWREVENVDQQLRYVHWYPSADLFYKGASHWFGNENRVHVIVCFDMCTEIFRTFKMPSTCHYKDKNFYCLVVLNKCLTLICYPYLGYEIDPAIDFMEIWIMKEYGIYESWSKTYRIRPLAIESPLAIWKDHLLLLQSISGYLISYDLNSGEVKEFELNGWPDSLRVTVYKESLALIPNSKRPRA</sequence>
<dbReference type="PANTHER" id="PTHR31672:SF13">
    <property type="entry name" value="F-BOX PROTEIN CPR30-LIKE"/>
    <property type="match status" value="1"/>
</dbReference>
<dbReference type="PROSITE" id="PS50181">
    <property type="entry name" value="FBOX"/>
    <property type="match status" value="1"/>
</dbReference>
<evidence type="ECO:0000313" key="2">
    <source>
        <dbReference type="EMBL" id="AIK66483.1"/>
    </source>
</evidence>
<dbReference type="AlphaFoldDB" id="A0A076YHV8"/>
<dbReference type="InterPro" id="IPR050796">
    <property type="entry name" value="SCF_F-box_component"/>
</dbReference>
<proteinExistence type="evidence at transcript level"/>
<dbReference type="InterPro" id="IPR006527">
    <property type="entry name" value="F-box-assoc_dom_typ1"/>
</dbReference>
<dbReference type="Pfam" id="PF07734">
    <property type="entry name" value="FBA_1"/>
    <property type="match status" value="1"/>
</dbReference>
<feature type="domain" description="F-box" evidence="1">
    <location>
        <begin position="3"/>
        <end position="48"/>
    </location>
</feature>
<dbReference type="InterPro" id="IPR017451">
    <property type="entry name" value="F-box-assoc_interact_dom"/>
</dbReference>
<dbReference type="Pfam" id="PF00646">
    <property type="entry name" value="F-box"/>
    <property type="match status" value="1"/>
</dbReference>
<dbReference type="InterPro" id="IPR001810">
    <property type="entry name" value="F-box_dom"/>
</dbReference>
<name>A0A076YHV8_PETIN</name>
<protein>
    <submittedName>
        <fullName evidence="2">S5-locus F-box type-17 protein</fullName>
    </submittedName>
</protein>
<dbReference type="EMBL" id="KJ670460">
    <property type="protein sequence ID" value="AIK66483.1"/>
    <property type="molecule type" value="mRNA"/>
</dbReference>
<dbReference type="SUPFAM" id="SSF81383">
    <property type="entry name" value="F-box domain"/>
    <property type="match status" value="1"/>
</dbReference>
<dbReference type="NCBIfam" id="TIGR01640">
    <property type="entry name" value="F_box_assoc_1"/>
    <property type="match status" value="1"/>
</dbReference>
<dbReference type="SMART" id="SM00256">
    <property type="entry name" value="FBOX"/>
    <property type="match status" value="1"/>
</dbReference>
<gene>
    <name evidence="2" type="primary">S5-SLF17</name>
</gene>
<dbReference type="InterPro" id="IPR036047">
    <property type="entry name" value="F-box-like_dom_sf"/>
</dbReference>